<sequence>MTTSRTNWIKLLSMMLVVLLLLDAVNARSIKKAKKKSRSRPKHCGAKGHPCEPGSRKLCCAEGYTCKVTKTVINLTKHQEKIKKIGVCRPVPPAGSGEREVEEHRPTVKVKTPSRIPHPSRSLRL</sequence>
<feature type="chain" id="PRO_5045626633" evidence="2">
    <location>
        <begin position="28"/>
        <end position="125"/>
    </location>
</feature>
<evidence type="ECO:0000256" key="2">
    <source>
        <dbReference type="SAM" id="SignalP"/>
    </source>
</evidence>
<dbReference type="EMBL" id="CALNXI010001723">
    <property type="protein sequence ID" value="CAH3175748.1"/>
    <property type="molecule type" value="Genomic_DNA"/>
</dbReference>
<protein>
    <submittedName>
        <fullName evidence="3">Uncharacterized protein</fullName>
    </submittedName>
</protein>
<evidence type="ECO:0000313" key="4">
    <source>
        <dbReference type="Proteomes" id="UP001159427"/>
    </source>
</evidence>
<gene>
    <name evidence="3" type="ORF">PEVE_00010310</name>
</gene>
<dbReference type="Proteomes" id="UP001159427">
    <property type="component" value="Unassembled WGS sequence"/>
</dbReference>
<evidence type="ECO:0000313" key="3">
    <source>
        <dbReference type="EMBL" id="CAH3175748.1"/>
    </source>
</evidence>
<proteinExistence type="predicted"/>
<feature type="compositionally biased region" description="Basic and acidic residues" evidence="1">
    <location>
        <begin position="97"/>
        <end position="106"/>
    </location>
</feature>
<reference evidence="3 4" key="1">
    <citation type="submission" date="2022-05" db="EMBL/GenBank/DDBJ databases">
        <authorList>
            <consortium name="Genoscope - CEA"/>
            <person name="William W."/>
        </authorList>
    </citation>
    <scope>NUCLEOTIDE SEQUENCE [LARGE SCALE GENOMIC DNA]</scope>
</reference>
<keyword evidence="4" id="KW-1185">Reference proteome</keyword>
<name>A0ABN8RA04_9CNID</name>
<accession>A0ABN8RA04</accession>
<organism evidence="3 4">
    <name type="scientific">Porites evermanni</name>
    <dbReference type="NCBI Taxonomy" id="104178"/>
    <lineage>
        <taxon>Eukaryota</taxon>
        <taxon>Metazoa</taxon>
        <taxon>Cnidaria</taxon>
        <taxon>Anthozoa</taxon>
        <taxon>Hexacorallia</taxon>
        <taxon>Scleractinia</taxon>
        <taxon>Fungiina</taxon>
        <taxon>Poritidae</taxon>
        <taxon>Porites</taxon>
    </lineage>
</organism>
<feature type="region of interest" description="Disordered" evidence="1">
    <location>
        <begin position="88"/>
        <end position="125"/>
    </location>
</feature>
<feature type="signal peptide" evidence="2">
    <location>
        <begin position="1"/>
        <end position="27"/>
    </location>
</feature>
<comment type="caution">
    <text evidence="3">The sequence shown here is derived from an EMBL/GenBank/DDBJ whole genome shotgun (WGS) entry which is preliminary data.</text>
</comment>
<keyword evidence="2" id="KW-0732">Signal</keyword>
<feature type="region of interest" description="Disordered" evidence="1">
    <location>
        <begin position="32"/>
        <end position="54"/>
    </location>
</feature>
<feature type="compositionally biased region" description="Basic residues" evidence="1">
    <location>
        <begin position="32"/>
        <end position="46"/>
    </location>
</feature>
<evidence type="ECO:0000256" key="1">
    <source>
        <dbReference type="SAM" id="MobiDB-lite"/>
    </source>
</evidence>